<sequence length="118" mass="12682">MIHGPPAHLSNLPEPVRRLCSQPSRKGRGSLALSEDSGPYGMPLIHISSPPPGLIHFPLQSTSSPPPCNFLPYSLFLPLLPSLQIPVSPPPPTLRLPSSTSSLPPFIHSNRSCRLGQI</sequence>
<dbReference type="EMBL" id="JAWQEG010008291">
    <property type="protein sequence ID" value="KAK3850602.1"/>
    <property type="molecule type" value="Genomic_DNA"/>
</dbReference>
<evidence type="ECO:0000313" key="2">
    <source>
        <dbReference type="EMBL" id="KAK3850602.1"/>
    </source>
</evidence>
<dbReference type="Proteomes" id="UP001286313">
    <property type="component" value="Unassembled WGS sequence"/>
</dbReference>
<accession>A0AAE1EFR7</accession>
<name>A0AAE1EFR7_PETCI</name>
<organism evidence="2 3">
    <name type="scientific">Petrolisthes cinctipes</name>
    <name type="common">Flat porcelain crab</name>
    <dbReference type="NCBI Taxonomy" id="88211"/>
    <lineage>
        <taxon>Eukaryota</taxon>
        <taxon>Metazoa</taxon>
        <taxon>Ecdysozoa</taxon>
        <taxon>Arthropoda</taxon>
        <taxon>Crustacea</taxon>
        <taxon>Multicrustacea</taxon>
        <taxon>Malacostraca</taxon>
        <taxon>Eumalacostraca</taxon>
        <taxon>Eucarida</taxon>
        <taxon>Decapoda</taxon>
        <taxon>Pleocyemata</taxon>
        <taxon>Anomura</taxon>
        <taxon>Galatheoidea</taxon>
        <taxon>Porcellanidae</taxon>
        <taxon>Petrolisthes</taxon>
    </lineage>
</organism>
<evidence type="ECO:0000256" key="1">
    <source>
        <dbReference type="SAM" id="MobiDB-lite"/>
    </source>
</evidence>
<reference evidence="2" key="1">
    <citation type="submission" date="2023-10" db="EMBL/GenBank/DDBJ databases">
        <title>Genome assemblies of two species of porcelain crab, Petrolisthes cinctipes and Petrolisthes manimaculis (Anomura: Porcellanidae).</title>
        <authorList>
            <person name="Angst P."/>
        </authorList>
    </citation>
    <scope>NUCLEOTIDE SEQUENCE</scope>
    <source>
        <strain evidence="2">PB745_01</strain>
        <tissue evidence="2">Gill</tissue>
    </source>
</reference>
<dbReference type="AlphaFoldDB" id="A0AAE1EFR7"/>
<keyword evidence="3" id="KW-1185">Reference proteome</keyword>
<proteinExistence type="predicted"/>
<gene>
    <name evidence="2" type="ORF">Pcinc_042699</name>
</gene>
<comment type="caution">
    <text evidence="2">The sequence shown here is derived from an EMBL/GenBank/DDBJ whole genome shotgun (WGS) entry which is preliminary data.</text>
</comment>
<protein>
    <submittedName>
        <fullName evidence="2">Uncharacterized protein</fullName>
    </submittedName>
</protein>
<evidence type="ECO:0000313" key="3">
    <source>
        <dbReference type="Proteomes" id="UP001286313"/>
    </source>
</evidence>
<feature type="region of interest" description="Disordered" evidence="1">
    <location>
        <begin position="1"/>
        <end position="35"/>
    </location>
</feature>